<dbReference type="Proteomes" id="UP000246702">
    <property type="component" value="Unassembled WGS sequence"/>
</dbReference>
<evidence type="ECO:0000313" key="3">
    <source>
        <dbReference type="Proteomes" id="UP000246702"/>
    </source>
</evidence>
<keyword evidence="3" id="KW-1185">Reference proteome</keyword>
<comment type="caution">
    <text evidence="2">The sequence shown here is derived from an EMBL/GenBank/DDBJ whole genome shotgun (WGS) entry which is preliminary data.</text>
</comment>
<accession>A0A317VDS1</accession>
<evidence type="ECO:0000256" key="1">
    <source>
        <dbReference type="SAM" id="MobiDB-lite"/>
    </source>
</evidence>
<proteinExistence type="predicted"/>
<feature type="compositionally biased region" description="Low complexity" evidence="1">
    <location>
        <begin position="84"/>
        <end position="93"/>
    </location>
</feature>
<organism evidence="2 3">
    <name type="scientific">Aspergillus sclerotioniger CBS 115572</name>
    <dbReference type="NCBI Taxonomy" id="1450535"/>
    <lineage>
        <taxon>Eukaryota</taxon>
        <taxon>Fungi</taxon>
        <taxon>Dikarya</taxon>
        <taxon>Ascomycota</taxon>
        <taxon>Pezizomycotina</taxon>
        <taxon>Eurotiomycetes</taxon>
        <taxon>Eurotiomycetidae</taxon>
        <taxon>Eurotiales</taxon>
        <taxon>Aspergillaceae</taxon>
        <taxon>Aspergillus</taxon>
        <taxon>Aspergillus subgen. Circumdati</taxon>
    </lineage>
</organism>
<feature type="compositionally biased region" description="Basic residues" evidence="1">
    <location>
        <begin position="62"/>
        <end position="75"/>
    </location>
</feature>
<sequence length="117" mass="13294">MGTFASTSYGTGYIPPYSHTHKHTSVHAYMHAYRVLILLPTLSAMHQEKINNPITKNTMEKRKVKRREEKKRRRGSNYIPDPNPTSSSPSLSPHARTIIIPSLCVARRSICTPYETS</sequence>
<dbReference type="RefSeq" id="XP_025462807.1">
    <property type="nucleotide sequence ID" value="XM_025606497.1"/>
</dbReference>
<dbReference type="GeneID" id="37108640"/>
<evidence type="ECO:0000313" key="2">
    <source>
        <dbReference type="EMBL" id="PWY71052.1"/>
    </source>
</evidence>
<gene>
    <name evidence="2" type="ORF">BO94DRAFT_261893</name>
</gene>
<protein>
    <submittedName>
        <fullName evidence="2">Uncharacterized protein</fullName>
    </submittedName>
</protein>
<dbReference type="EMBL" id="MSFK01000037">
    <property type="protein sequence ID" value="PWY71052.1"/>
    <property type="molecule type" value="Genomic_DNA"/>
</dbReference>
<reference evidence="2 3" key="1">
    <citation type="submission" date="2016-12" db="EMBL/GenBank/DDBJ databases">
        <title>The genomes of Aspergillus section Nigri reveals drivers in fungal speciation.</title>
        <authorList>
            <consortium name="DOE Joint Genome Institute"/>
            <person name="Vesth T.C."/>
            <person name="Nybo J."/>
            <person name="Theobald S."/>
            <person name="Brandl J."/>
            <person name="Frisvad J.C."/>
            <person name="Nielsen K.F."/>
            <person name="Lyhne E.K."/>
            <person name="Kogle M.E."/>
            <person name="Kuo A."/>
            <person name="Riley R."/>
            <person name="Clum A."/>
            <person name="Nolan M."/>
            <person name="Lipzen A."/>
            <person name="Salamov A."/>
            <person name="Henrissat B."/>
            <person name="Wiebenga A."/>
            <person name="De Vries R.P."/>
            <person name="Grigoriev I.V."/>
            <person name="Mortensen U.H."/>
            <person name="Andersen M.R."/>
            <person name="Baker S.E."/>
        </authorList>
    </citation>
    <scope>NUCLEOTIDE SEQUENCE [LARGE SCALE GENOMIC DNA]</scope>
    <source>
        <strain evidence="2 3">CBS 115572</strain>
    </source>
</reference>
<name>A0A317VDS1_9EURO</name>
<feature type="region of interest" description="Disordered" evidence="1">
    <location>
        <begin position="49"/>
        <end position="94"/>
    </location>
</feature>
<dbReference type="AlphaFoldDB" id="A0A317VDS1"/>